<dbReference type="Gene3D" id="1.10.630.10">
    <property type="entry name" value="Cytochrome P450"/>
    <property type="match status" value="1"/>
</dbReference>
<evidence type="ECO:0000256" key="5">
    <source>
        <dbReference type="ARBA" id="ARBA00022692"/>
    </source>
</evidence>
<feature type="transmembrane region" description="Helical" evidence="14">
    <location>
        <begin position="26"/>
        <end position="45"/>
    </location>
</feature>
<dbReference type="Proteomes" id="UP000822688">
    <property type="component" value="Chromosome 5"/>
</dbReference>
<comment type="cofactor">
    <cofactor evidence="1 12">
        <name>heme</name>
        <dbReference type="ChEBI" id="CHEBI:30413"/>
    </cofactor>
</comment>
<comment type="similarity">
    <text evidence="3 13">Belongs to the cytochrome P450 family.</text>
</comment>
<dbReference type="PROSITE" id="PS00086">
    <property type="entry name" value="CYTOCHROME_P450"/>
    <property type="match status" value="1"/>
</dbReference>
<keyword evidence="10 13" id="KW-0503">Monooxygenase</keyword>
<evidence type="ECO:0000256" key="1">
    <source>
        <dbReference type="ARBA" id="ARBA00001971"/>
    </source>
</evidence>
<dbReference type="SUPFAM" id="SSF48264">
    <property type="entry name" value="Cytochrome P450"/>
    <property type="match status" value="1"/>
</dbReference>
<reference evidence="15" key="1">
    <citation type="submission" date="2020-06" db="EMBL/GenBank/DDBJ databases">
        <title>WGS assembly of Ceratodon purpureus strain R40.</title>
        <authorList>
            <person name="Carey S.B."/>
            <person name="Jenkins J."/>
            <person name="Shu S."/>
            <person name="Lovell J.T."/>
            <person name="Sreedasyam A."/>
            <person name="Maumus F."/>
            <person name="Tiley G.P."/>
            <person name="Fernandez-Pozo N."/>
            <person name="Barry K."/>
            <person name="Chen C."/>
            <person name="Wang M."/>
            <person name="Lipzen A."/>
            <person name="Daum C."/>
            <person name="Saski C.A."/>
            <person name="Payton A.C."/>
            <person name="Mcbreen J.C."/>
            <person name="Conrad R.E."/>
            <person name="Kollar L.M."/>
            <person name="Olsson S."/>
            <person name="Huttunen S."/>
            <person name="Landis J.B."/>
            <person name="Wickett N.J."/>
            <person name="Johnson M.G."/>
            <person name="Rensing S.A."/>
            <person name="Grimwood J."/>
            <person name="Schmutz J."/>
            <person name="Mcdaniel S.F."/>
        </authorList>
    </citation>
    <scope>NUCLEOTIDE SEQUENCE</scope>
    <source>
        <strain evidence="15">R40</strain>
    </source>
</reference>
<evidence type="ECO:0000256" key="2">
    <source>
        <dbReference type="ARBA" id="ARBA00004167"/>
    </source>
</evidence>
<dbReference type="InterPro" id="IPR017972">
    <property type="entry name" value="Cyt_P450_CS"/>
</dbReference>
<accession>A0A8T0HXW8</accession>
<dbReference type="Pfam" id="PF00067">
    <property type="entry name" value="p450"/>
    <property type="match status" value="1"/>
</dbReference>
<dbReference type="GO" id="GO:0005506">
    <property type="term" value="F:iron ion binding"/>
    <property type="evidence" value="ECO:0007669"/>
    <property type="project" value="InterPro"/>
</dbReference>
<evidence type="ECO:0000313" key="16">
    <source>
        <dbReference type="Proteomes" id="UP000822688"/>
    </source>
</evidence>
<evidence type="ECO:0000256" key="12">
    <source>
        <dbReference type="PIRSR" id="PIRSR602401-1"/>
    </source>
</evidence>
<evidence type="ECO:0000256" key="10">
    <source>
        <dbReference type="ARBA" id="ARBA00023033"/>
    </source>
</evidence>
<keyword evidence="8 13" id="KW-0560">Oxidoreductase</keyword>
<evidence type="ECO:0000256" key="13">
    <source>
        <dbReference type="RuleBase" id="RU000461"/>
    </source>
</evidence>
<comment type="caution">
    <text evidence="15">The sequence shown here is derived from an EMBL/GenBank/DDBJ whole genome shotgun (WGS) entry which is preliminary data.</text>
</comment>
<dbReference type="PRINTS" id="PR00463">
    <property type="entry name" value="EP450I"/>
</dbReference>
<name>A0A8T0HXW8_CERPU</name>
<keyword evidence="16" id="KW-1185">Reference proteome</keyword>
<gene>
    <name evidence="15" type="ORF">KC19_5G012000</name>
</gene>
<evidence type="ECO:0000256" key="8">
    <source>
        <dbReference type="ARBA" id="ARBA00023002"/>
    </source>
</evidence>
<dbReference type="GO" id="GO:0016705">
    <property type="term" value="F:oxidoreductase activity, acting on paired donors, with incorporation or reduction of molecular oxygen"/>
    <property type="evidence" value="ECO:0007669"/>
    <property type="project" value="InterPro"/>
</dbReference>
<dbReference type="GO" id="GO:0044550">
    <property type="term" value="P:secondary metabolite biosynthetic process"/>
    <property type="evidence" value="ECO:0007669"/>
    <property type="project" value="UniProtKB-ARBA"/>
</dbReference>
<keyword evidence="9 12" id="KW-0408">Iron</keyword>
<dbReference type="PANTHER" id="PTHR47944">
    <property type="entry name" value="CYTOCHROME P450 98A9"/>
    <property type="match status" value="1"/>
</dbReference>
<proteinExistence type="inferred from homology"/>
<evidence type="ECO:0000256" key="9">
    <source>
        <dbReference type="ARBA" id="ARBA00023004"/>
    </source>
</evidence>
<dbReference type="FunFam" id="1.10.630.10:FF:000039">
    <property type="entry name" value="Cytochrome P450"/>
    <property type="match status" value="1"/>
</dbReference>
<sequence>MADQKQFIEVVSRELASFAHSSRKEIVVALVVAALVSYVLLYFWAEAHQRKRLPPGPWPWPVVGNFPAVRDMPHRALHSLAAKYGGLMYLRLGSKPCIVISSVATAKEFYKTNDASFCARPKRLSWTVWHNNEDDYKDLALTSNMPYWRRLRKFLNAELFSPARHASHRSIREEEIQYMMKILLEDCKKSDVVNLKGWLYGVTCNTMTRMITGKRFFGNSGVPESEKEKQDVERMFTSLFEIFGAEVISDFVPYLSFVTRLQGYAAKFAKVRDFSEKLTEKIFDLDSHRQRYKERKDDASYVPDLEDVLLETPLDDGRHLPDKDLLKILQEMLNAGTETSATVVEWAMAELITRPNLIKQAQNELDKVVRSKRLVQEIDLPNLPYLQAIMKEIFRLRPPVPLLLPHESNRPTEFCGYHFPTGTLLLLNSFAIHRDPIVYENPDIFDPARFLAHPEVNHLSANDFYELIPFGAGRRMCPAFNLGNTVSSLMLANLLYIFDWSLPEGQSSVDMSEMNGMSVVMKQPLCLVARPRFELDQI</sequence>
<keyword evidence="7 14" id="KW-1133">Transmembrane helix</keyword>
<dbReference type="CDD" id="cd20618">
    <property type="entry name" value="CYP71_clan"/>
    <property type="match status" value="1"/>
</dbReference>
<dbReference type="InterPro" id="IPR002401">
    <property type="entry name" value="Cyt_P450_E_grp-I"/>
</dbReference>
<comment type="subcellular location">
    <subcellularLocation>
        <location evidence="2">Membrane</location>
        <topology evidence="2">Single-pass membrane protein</topology>
    </subcellularLocation>
</comment>
<evidence type="ECO:0000256" key="14">
    <source>
        <dbReference type="SAM" id="Phobius"/>
    </source>
</evidence>
<dbReference type="PANTHER" id="PTHR47944:SF4">
    <property type="entry name" value="OS09G0441700 PROTEIN"/>
    <property type="match status" value="1"/>
</dbReference>
<keyword evidence="4 12" id="KW-0349">Heme</keyword>
<evidence type="ECO:0008006" key="17">
    <source>
        <dbReference type="Google" id="ProtNLM"/>
    </source>
</evidence>
<evidence type="ECO:0000313" key="15">
    <source>
        <dbReference type="EMBL" id="KAG0575549.1"/>
    </source>
</evidence>
<dbReference type="PRINTS" id="PR00385">
    <property type="entry name" value="P450"/>
</dbReference>
<organism evidence="15 16">
    <name type="scientific">Ceratodon purpureus</name>
    <name type="common">Fire moss</name>
    <name type="synonym">Dicranum purpureum</name>
    <dbReference type="NCBI Taxonomy" id="3225"/>
    <lineage>
        <taxon>Eukaryota</taxon>
        <taxon>Viridiplantae</taxon>
        <taxon>Streptophyta</taxon>
        <taxon>Embryophyta</taxon>
        <taxon>Bryophyta</taxon>
        <taxon>Bryophytina</taxon>
        <taxon>Bryopsida</taxon>
        <taxon>Dicranidae</taxon>
        <taxon>Pseudoditrichales</taxon>
        <taxon>Ditrichaceae</taxon>
        <taxon>Ceratodon</taxon>
    </lineage>
</organism>
<evidence type="ECO:0000256" key="11">
    <source>
        <dbReference type="ARBA" id="ARBA00023136"/>
    </source>
</evidence>
<evidence type="ECO:0000256" key="4">
    <source>
        <dbReference type="ARBA" id="ARBA00022617"/>
    </source>
</evidence>
<dbReference type="GO" id="GO:0016020">
    <property type="term" value="C:membrane"/>
    <property type="evidence" value="ECO:0007669"/>
    <property type="project" value="UniProtKB-SubCell"/>
</dbReference>
<dbReference type="InterPro" id="IPR001128">
    <property type="entry name" value="Cyt_P450"/>
</dbReference>
<evidence type="ECO:0000256" key="3">
    <source>
        <dbReference type="ARBA" id="ARBA00010617"/>
    </source>
</evidence>
<feature type="binding site" description="axial binding residue" evidence="12">
    <location>
        <position position="477"/>
    </location>
    <ligand>
        <name>heme</name>
        <dbReference type="ChEBI" id="CHEBI:30413"/>
    </ligand>
    <ligandPart>
        <name>Fe</name>
        <dbReference type="ChEBI" id="CHEBI:18248"/>
    </ligandPart>
</feature>
<dbReference type="InterPro" id="IPR036396">
    <property type="entry name" value="Cyt_P450_sf"/>
</dbReference>
<evidence type="ECO:0000256" key="6">
    <source>
        <dbReference type="ARBA" id="ARBA00022723"/>
    </source>
</evidence>
<evidence type="ECO:0000256" key="7">
    <source>
        <dbReference type="ARBA" id="ARBA00022989"/>
    </source>
</evidence>
<dbReference type="GO" id="GO:0004497">
    <property type="term" value="F:monooxygenase activity"/>
    <property type="evidence" value="ECO:0007669"/>
    <property type="project" value="UniProtKB-KW"/>
</dbReference>
<dbReference type="GO" id="GO:0020037">
    <property type="term" value="F:heme binding"/>
    <property type="evidence" value="ECO:0007669"/>
    <property type="project" value="InterPro"/>
</dbReference>
<keyword evidence="6 12" id="KW-0479">Metal-binding</keyword>
<keyword evidence="5 14" id="KW-0812">Transmembrane</keyword>
<dbReference type="AlphaFoldDB" id="A0A8T0HXW8"/>
<protein>
    <recommendedName>
        <fullName evidence="17">Cytochrome P450</fullName>
    </recommendedName>
</protein>
<dbReference type="EMBL" id="CM026425">
    <property type="protein sequence ID" value="KAG0575549.1"/>
    <property type="molecule type" value="Genomic_DNA"/>
</dbReference>
<keyword evidence="11 14" id="KW-0472">Membrane</keyword>